<evidence type="ECO:0000313" key="6">
    <source>
        <dbReference type="Proteomes" id="UP000030700"/>
    </source>
</evidence>
<dbReference type="Pfam" id="PF00005">
    <property type="entry name" value="ABC_tran"/>
    <property type="match status" value="1"/>
</dbReference>
<evidence type="ECO:0000256" key="2">
    <source>
        <dbReference type="ARBA" id="ARBA00022741"/>
    </source>
</evidence>
<organism evidence="5 6">
    <name type="scientific">Candidatus Moduliflexus flocculans</name>
    <dbReference type="NCBI Taxonomy" id="1499966"/>
    <lineage>
        <taxon>Bacteria</taxon>
        <taxon>Candidatus Moduliflexota</taxon>
        <taxon>Candidatus Moduliflexia</taxon>
        <taxon>Candidatus Moduliflexales</taxon>
        <taxon>Candidatus Moduliflexaceae</taxon>
    </lineage>
</organism>
<evidence type="ECO:0000256" key="3">
    <source>
        <dbReference type="ARBA" id="ARBA00022840"/>
    </source>
</evidence>
<dbReference type="InterPro" id="IPR008995">
    <property type="entry name" value="Mo/tungstate-bd_C_term_dom"/>
</dbReference>
<keyword evidence="2" id="KW-0547">Nucleotide-binding</keyword>
<dbReference type="InterPro" id="IPR012340">
    <property type="entry name" value="NA-bd_OB-fold"/>
</dbReference>
<dbReference type="InterPro" id="IPR017871">
    <property type="entry name" value="ABC_transporter-like_CS"/>
</dbReference>
<protein>
    <submittedName>
        <fullName evidence="5">ABC transporter related</fullName>
    </submittedName>
</protein>
<name>A0A0S6VRM1_9BACT</name>
<dbReference type="PROSITE" id="PS50893">
    <property type="entry name" value="ABC_TRANSPORTER_2"/>
    <property type="match status" value="1"/>
</dbReference>
<keyword evidence="1" id="KW-0813">Transport</keyword>
<reference evidence="5 6" key="1">
    <citation type="journal article" date="2015" name="PeerJ">
        <title>First genomic representation of candidate bacterial phylum KSB3 points to enhanced environmental sensing as a trigger of wastewater bulking.</title>
        <authorList>
            <person name="Sekiguchi Y."/>
            <person name="Ohashi A."/>
            <person name="Parks D.H."/>
            <person name="Yamauchi T."/>
            <person name="Tyson G.W."/>
            <person name="Hugenholtz P."/>
        </authorList>
    </citation>
    <scope>NUCLEOTIDE SEQUENCE [LARGE SCALE GENOMIC DNA]</scope>
</reference>
<gene>
    <name evidence="5" type="ORF">U14_01235</name>
</gene>
<dbReference type="GO" id="GO:0008643">
    <property type="term" value="P:carbohydrate transport"/>
    <property type="evidence" value="ECO:0007669"/>
    <property type="project" value="InterPro"/>
</dbReference>
<keyword evidence="6" id="KW-1185">Reference proteome</keyword>
<dbReference type="Gene3D" id="2.40.50.140">
    <property type="entry name" value="Nucleic acid-binding proteins"/>
    <property type="match status" value="1"/>
</dbReference>
<dbReference type="InterPro" id="IPR015855">
    <property type="entry name" value="ABC_transpr_MalK-like"/>
</dbReference>
<dbReference type="PANTHER" id="PTHR43875">
    <property type="entry name" value="MALTODEXTRIN IMPORT ATP-BINDING PROTEIN MSMX"/>
    <property type="match status" value="1"/>
</dbReference>
<sequence>MAGVFIKDLVKLYPNGFKAVNSINLDIKDKEFIVLVGPSGCGKSTTLRMVAGLEEVSSGTISIGDRVVNDVAPKDRNIAMVFQNYALYPHMDVYTNMAFGLKLRKFPKDEIEQRVKRAAEMLGITSMLDRKPKQLSGGQRQRVAVGRAIVRDPEVFLFDEPLSNLDAKLRVTMRGELSKLQKQLETTMIYVTHDQVEAMTMGDRMVIMKDGFIQQVGAPLEVYDYPQNEFVAGFIGSPPMNFFRAKLVKGDGGLMIDSSGFRLRVPTEYNTYYDKYVNRDVTFGIRPEDVADQPQEGRRGKWETATAVVEVIEPLGAEIILELSKGDHSFVARVDPHSKSQLNQEVSVYFDMMKMHLFDPETGKVLSRK</sequence>
<dbReference type="GO" id="GO:0140359">
    <property type="term" value="F:ABC-type transporter activity"/>
    <property type="evidence" value="ECO:0007669"/>
    <property type="project" value="InterPro"/>
</dbReference>
<dbReference type="GO" id="GO:0005524">
    <property type="term" value="F:ATP binding"/>
    <property type="evidence" value="ECO:0007669"/>
    <property type="project" value="UniProtKB-KW"/>
</dbReference>
<dbReference type="Proteomes" id="UP000030700">
    <property type="component" value="Unassembled WGS sequence"/>
</dbReference>
<feature type="domain" description="ABC transporter" evidence="4">
    <location>
        <begin position="4"/>
        <end position="235"/>
    </location>
</feature>
<dbReference type="AlphaFoldDB" id="A0A0S6VRM1"/>
<dbReference type="NCBIfam" id="NF008653">
    <property type="entry name" value="PRK11650.1"/>
    <property type="match status" value="1"/>
</dbReference>
<accession>A0A0S6VRM1</accession>
<dbReference type="FunFam" id="3.40.50.300:FF:000042">
    <property type="entry name" value="Maltose/maltodextrin ABC transporter, ATP-binding protein"/>
    <property type="match status" value="1"/>
</dbReference>
<dbReference type="SUPFAM" id="SSF52540">
    <property type="entry name" value="P-loop containing nucleoside triphosphate hydrolases"/>
    <property type="match status" value="1"/>
</dbReference>
<dbReference type="InterPro" id="IPR047641">
    <property type="entry name" value="ABC_transpr_MalK/UgpC-like"/>
</dbReference>
<evidence type="ECO:0000256" key="1">
    <source>
        <dbReference type="ARBA" id="ARBA00022448"/>
    </source>
</evidence>
<dbReference type="Pfam" id="PF17912">
    <property type="entry name" value="OB_MalK"/>
    <property type="match status" value="1"/>
</dbReference>
<dbReference type="Gene3D" id="2.40.50.100">
    <property type="match status" value="1"/>
</dbReference>
<dbReference type="InterPro" id="IPR003593">
    <property type="entry name" value="AAA+_ATPase"/>
</dbReference>
<dbReference type="HOGENOM" id="CLU_000604_1_1_0"/>
<dbReference type="PROSITE" id="PS00211">
    <property type="entry name" value="ABC_TRANSPORTER_1"/>
    <property type="match status" value="1"/>
</dbReference>
<dbReference type="GO" id="GO:0055052">
    <property type="term" value="C:ATP-binding cassette (ABC) transporter complex, substrate-binding subunit-containing"/>
    <property type="evidence" value="ECO:0007669"/>
    <property type="project" value="TreeGrafter"/>
</dbReference>
<dbReference type="EMBL" id="DF820455">
    <property type="protein sequence ID" value="GAK50010.1"/>
    <property type="molecule type" value="Genomic_DNA"/>
</dbReference>
<dbReference type="CDD" id="cd03301">
    <property type="entry name" value="ABC_MalK_N"/>
    <property type="match status" value="1"/>
</dbReference>
<dbReference type="Pfam" id="PF03459">
    <property type="entry name" value="TOBE"/>
    <property type="match status" value="1"/>
</dbReference>
<keyword evidence="3" id="KW-0067">ATP-binding</keyword>
<dbReference type="PANTHER" id="PTHR43875:SF1">
    <property type="entry name" value="OSMOPROTECTIVE COMPOUNDS UPTAKE ATP-BINDING PROTEIN GGTA"/>
    <property type="match status" value="1"/>
</dbReference>
<evidence type="ECO:0000259" key="4">
    <source>
        <dbReference type="PROSITE" id="PS50893"/>
    </source>
</evidence>
<dbReference type="GO" id="GO:0016887">
    <property type="term" value="F:ATP hydrolysis activity"/>
    <property type="evidence" value="ECO:0007669"/>
    <property type="project" value="InterPro"/>
</dbReference>
<dbReference type="InterPro" id="IPR005116">
    <property type="entry name" value="Transp-assoc_OB_typ1"/>
</dbReference>
<dbReference type="Gene3D" id="3.40.50.300">
    <property type="entry name" value="P-loop containing nucleotide triphosphate hydrolases"/>
    <property type="match status" value="1"/>
</dbReference>
<dbReference type="SMART" id="SM00382">
    <property type="entry name" value="AAA"/>
    <property type="match status" value="1"/>
</dbReference>
<dbReference type="InterPro" id="IPR027417">
    <property type="entry name" value="P-loop_NTPase"/>
</dbReference>
<dbReference type="SUPFAM" id="SSF50331">
    <property type="entry name" value="MOP-like"/>
    <property type="match status" value="1"/>
</dbReference>
<dbReference type="STRING" id="1499966.U14_01235"/>
<dbReference type="InterPro" id="IPR003439">
    <property type="entry name" value="ABC_transporter-like_ATP-bd"/>
</dbReference>
<evidence type="ECO:0000313" key="5">
    <source>
        <dbReference type="EMBL" id="GAK50010.1"/>
    </source>
</evidence>
<dbReference type="InterPro" id="IPR040582">
    <property type="entry name" value="OB_MalK-like"/>
</dbReference>
<proteinExistence type="predicted"/>